<dbReference type="GO" id="GO:0016787">
    <property type="term" value="F:hydrolase activity"/>
    <property type="evidence" value="ECO:0007669"/>
    <property type="project" value="UniProtKB-KW"/>
</dbReference>
<feature type="region of interest" description="Disordered" evidence="2">
    <location>
        <begin position="1"/>
        <end position="26"/>
    </location>
</feature>
<dbReference type="PANTHER" id="PTHR43329">
    <property type="entry name" value="EPOXIDE HYDROLASE"/>
    <property type="match status" value="1"/>
</dbReference>
<sequence>MNMPPEEPLGADIDPPSPPSDARGGFSRRAFTGSAVLAAGVSLVGAQTTQAAARGRTRVTGFGSVSTAPHLPPGFTKTFRSRMVTAGGLRQHVVIGGEGPPLLLVHGWPENWYAWRLVMPALARHFTVIAVDQRGIGLTEKPSTGYDSATLANDLAALMTALGHQRFAVVGHDTGLLISYALAADHGPRVARLAVAEVPGPPTFDHSPPLFIDAANNNKLWHIAFNRVDDPLTEQLIRGREEIFFGYEFRIQGGKSLPDHALNYYYDLFSDPEVLRGGMGLYRAWDATLEQNKARALTDLTMPVLGIGGADSYAGMVGAAMKELATDATTVVLPSAGHWVAEQAPRELLAALTEFLAPYRAAAKTR</sequence>
<protein>
    <submittedName>
        <fullName evidence="4">Alpha/beta hydrolase</fullName>
    </submittedName>
</protein>
<dbReference type="InterPro" id="IPR000073">
    <property type="entry name" value="AB_hydrolase_1"/>
</dbReference>
<comment type="caution">
    <text evidence="4">The sequence shown here is derived from an EMBL/GenBank/DDBJ whole genome shotgun (WGS) entry which is preliminary data.</text>
</comment>
<evidence type="ECO:0000313" key="5">
    <source>
        <dbReference type="Proteomes" id="UP001500393"/>
    </source>
</evidence>
<evidence type="ECO:0000256" key="1">
    <source>
        <dbReference type="ARBA" id="ARBA00022801"/>
    </source>
</evidence>
<dbReference type="InterPro" id="IPR006311">
    <property type="entry name" value="TAT_signal"/>
</dbReference>
<keyword evidence="5" id="KW-1185">Reference proteome</keyword>
<evidence type="ECO:0000256" key="2">
    <source>
        <dbReference type="SAM" id="MobiDB-lite"/>
    </source>
</evidence>
<dbReference type="EMBL" id="BAAAOS010000020">
    <property type="protein sequence ID" value="GAA1578523.1"/>
    <property type="molecule type" value="Genomic_DNA"/>
</dbReference>
<evidence type="ECO:0000259" key="3">
    <source>
        <dbReference type="Pfam" id="PF00561"/>
    </source>
</evidence>
<dbReference type="Gene3D" id="3.40.50.1820">
    <property type="entry name" value="alpha/beta hydrolase"/>
    <property type="match status" value="1"/>
</dbReference>
<dbReference type="Proteomes" id="UP001500393">
    <property type="component" value="Unassembled WGS sequence"/>
</dbReference>
<reference evidence="4 5" key="1">
    <citation type="journal article" date="2019" name="Int. J. Syst. Evol. Microbiol.">
        <title>The Global Catalogue of Microorganisms (GCM) 10K type strain sequencing project: providing services to taxonomists for standard genome sequencing and annotation.</title>
        <authorList>
            <consortium name="The Broad Institute Genomics Platform"/>
            <consortium name="The Broad Institute Genome Sequencing Center for Infectious Disease"/>
            <person name="Wu L."/>
            <person name="Ma J."/>
        </authorList>
    </citation>
    <scope>NUCLEOTIDE SEQUENCE [LARGE SCALE GENOMIC DNA]</scope>
    <source>
        <strain evidence="4 5">JCM 14969</strain>
    </source>
</reference>
<keyword evidence="1 4" id="KW-0378">Hydrolase</keyword>
<gene>
    <name evidence="4" type="ORF">GCM10009789_35040</name>
</gene>
<dbReference type="PROSITE" id="PS51318">
    <property type="entry name" value="TAT"/>
    <property type="match status" value="1"/>
</dbReference>
<accession>A0ABN2DIZ8</accession>
<dbReference type="InterPro" id="IPR029058">
    <property type="entry name" value="AB_hydrolase_fold"/>
</dbReference>
<proteinExistence type="predicted"/>
<name>A0ABN2DIZ8_9ACTN</name>
<dbReference type="RefSeq" id="WP_344215067.1">
    <property type="nucleotide sequence ID" value="NZ_BAAAOS010000020.1"/>
</dbReference>
<organism evidence="4 5">
    <name type="scientific">Kribbella sancticallisti</name>
    <dbReference type="NCBI Taxonomy" id="460087"/>
    <lineage>
        <taxon>Bacteria</taxon>
        <taxon>Bacillati</taxon>
        <taxon>Actinomycetota</taxon>
        <taxon>Actinomycetes</taxon>
        <taxon>Propionibacteriales</taxon>
        <taxon>Kribbellaceae</taxon>
        <taxon>Kribbella</taxon>
    </lineage>
</organism>
<dbReference type="PRINTS" id="PR00412">
    <property type="entry name" value="EPOXHYDRLASE"/>
</dbReference>
<dbReference type="SUPFAM" id="SSF53474">
    <property type="entry name" value="alpha/beta-Hydrolases"/>
    <property type="match status" value="1"/>
</dbReference>
<dbReference type="Pfam" id="PF00561">
    <property type="entry name" value="Abhydrolase_1"/>
    <property type="match status" value="1"/>
</dbReference>
<dbReference type="InterPro" id="IPR000639">
    <property type="entry name" value="Epox_hydrolase-like"/>
</dbReference>
<evidence type="ECO:0000313" key="4">
    <source>
        <dbReference type="EMBL" id="GAA1578523.1"/>
    </source>
</evidence>
<feature type="domain" description="AB hydrolase-1" evidence="3">
    <location>
        <begin position="100"/>
        <end position="343"/>
    </location>
</feature>